<dbReference type="AlphaFoldDB" id="C8PQ72"/>
<comment type="caution">
    <text evidence="1">The sequence shown here is derived from an EMBL/GenBank/DDBJ whole genome shotgun (WGS) entry which is preliminary data.</text>
</comment>
<organism evidence="1 2">
    <name type="scientific">Treponema vincentii ATCC 35580</name>
    <dbReference type="NCBI Taxonomy" id="596324"/>
    <lineage>
        <taxon>Bacteria</taxon>
        <taxon>Pseudomonadati</taxon>
        <taxon>Spirochaetota</taxon>
        <taxon>Spirochaetia</taxon>
        <taxon>Spirochaetales</taxon>
        <taxon>Treponemataceae</taxon>
        <taxon>Treponema</taxon>
    </lineage>
</organism>
<proteinExistence type="predicted"/>
<dbReference type="EMBL" id="ACYH01000033">
    <property type="protein sequence ID" value="EEV20448.1"/>
    <property type="molecule type" value="Genomic_DNA"/>
</dbReference>
<reference evidence="1 2" key="1">
    <citation type="submission" date="2009-07" db="EMBL/GenBank/DDBJ databases">
        <authorList>
            <person name="Madupu R."/>
            <person name="Sebastian Y."/>
            <person name="Durkin A.S."/>
            <person name="Torralba M."/>
            <person name="Methe B."/>
            <person name="Sutton G.G."/>
            <person name="Strausberg R.L."/>
            <person name="Nelson K.E."/>
        </authorList>
    </citation>
    <scope>NUCLEOTIDE SEQUENCE [LARGE SCALE GENOMIC DNA]</scope>
    <source>
        <strain evidence="1 2">ATCC 35580</strain>
    </source>
</reference>
<gene>
    <name evidence="1" type="ORF">TREVI0001_0441</name>
</gene>
<evidence type="ECO:0000313" key="1">
    <source>
        <dbReference type="EMBL" id="EEV20448.1"/>
    </source>
</evidence>
<name>C8PQ72_9SPIR</name>
<accession>C8PQ72</accession>
<protein>
    <submittedName>
        <fullName evidence="1">Uncharacterized protein</fullName>
    </submittedName>
</protein>
<evidence type="ECO:0000313" key="2">
    <source>
        <dbReference type="Proteomes" id="UP000004509"/>
    </source>
</evidence>
<sequence>MIFLDNNYHPYYSFCQHCFIGVNASGRFFSNPAENIFNAVTPSA</sequence>
<dbReference type="Proteomes" id="UP000004509">
    <property type="component" value="Unassembled WGS sequence"/>
</dbReference>